<dbReference type="PROSITE" id="PS52004">
    <property type="entry name" value="KS3_2"/>
    <property type="match status" value="1"/>
</dbReference>
<dbReference type="SUPFAM" id="SSF53901">
    <property type="entry name" value="Thiolase-like"/>
    <property type="match status" value="2"/>
</dbReference>
<dbReference type="Proteomes" id="UP000295832">
    <property type="component" value="Unassembled WGS sequence"/>
</dbReference>
<dbReference type="AlphaFoldDB" id="A0A4R8GZK7"/>
<comment type="pathway">
    <text evidence="1 14">Lipid metabolism; fatty acid biosynthesis.</text>
</comment>
<dbReference type="EC" id="2.3.1.179" evidence="3 14"/>
<dbReference type="InterPro" id="IPR017568">
    <property type="entry name" value="3-oxoacyl-ACP_synth-2"/>
</dbReference>
<dbReference type="PIRSF" id="PIRSF000447">
    <property type="entry name" value="KAS_II"/>
    <property type="match status" value="1"/>
</dbReference>
<keyword evidence="10 14" id="KW-0012">Acyltransferase</keyword>
<dbReference type="EMBL" id="SOEG01000008">
    <property type="protein sequence ID" value="TDX52093.1"/>
    <property type="molecule type" value="Genomic_DNA"/>
</dbReference>
<evidence type="ECO:0000256" key="4">
    <source>
        <dbReference type="ARBA" id="ARBA00014657"/>
    </source>
</evidence>
<evidence type="ECO:0000256" key="5">
    <source>
        <dbReference type="ARBA" id="ARBA00022516"/>
    </source>
</evidence>
<evidence type="ECO:0000256" key="8">
    <source>
        <dbReference type="ARBA" id="ARBA00023098"/>
    </source>
</evidence>
<dbReference type="InterPro" id="IPR000794">
    <property type="entry name" value="Beta-ketoacyl_synthase"/>
</dbReference>
<dbReference type="PANTHER" id="PTHR11712:SF336">
    <property type="entry name" value="3-OXOACYL-[ACYL-CARRIER-PROTEIN] SYNTHASE, MITOCHONDRIAL"/>
    <property type="match status" value="1"/>
</dbReference>
<evidence type="ECO:0000256" key="14">
    <source>
        <dbReference type="PIRNR" id="PIRNR000447"/>
    </source>
</evidence>
<dbReference type="STRING" id="926561.GCA_000379025_02520"/>
<dbReference type="SMART" id="SM00825">
    <property type="entry name" value="PKS_KS"/>
    <property type="match status" value="1"/>
</dbReference>
<name>A0A4R8GZK7_9FIRM</name>
<proteinExistence type="inferred from homology"/>
<evidence type="ECO:0000256" key="16">
    <source>
        <dbReference type="RuleBase" id="RU003694"/>
    </source>
</evidence>
<dbReference type="Pfam" id="PF00109">
    <property type="entry name" value="ketoacyl-synt"/>
    <property type="match status" value="1"/>
</dbReference>
<evidence type="ECO:0000313" key="19">
    <source>
        <dbReference type="Proteomes" id="UP000295832"/>
    </source>
</evidence>
<dbReference type="PROSITE" id="PS00606">
    <property type="entry name" value="KS3_1"/>
    <property type="match status" value="1"/>
</dbReference>
<dbReference type="Gene3D" id="3.40.47.10">
    <property type="match status" value="1"/>
</dbReference>
<evidence type="ECO:0000256" key="9">
    <source>
        <dbReference type="ARBA" id="ARBA00023160"/>
    </source>
</evidence>
<keyword evidence="7" id="KW-0276">Fatty acid metabolism</keyword>
<keyword evidence="8" id="KW-0443">Lipid metabolism</keyword>
<protein>
    <recommendedName>
        <fullName evidence="4 14">3-oxoacyl-[acyl-carrier-protein] synthase 2</fullName>
        <ecNumber evidence="3 14">2.3.1.179</ecNumber>
    </recommendedName>
</protein>
<evidence type="ECO:0000256" key="2">
    <source>
        <dbReference type="ARBA" id="ARBA00008467"/>
    </source>
</evidence>
<reference evidence="18 19" key="1">
    <citation type="submission" date="2019-03" db="EMBL/GenBank/DDBJ databases">
        <title>Subsurface microbial communities from deep shales in Ohio and West Virginia, USA.</title>
        <authorList>
            <person name="Wrighton K."/>
        </authorList>
    </citation>
    <scope>NUCLEOTIDE SEQUENCE [LARGE SCALE GENOMIC DNA]</scope>
    <source>
        <strain evidence="18 19">MSL 6dP</strain>
    </source>
</reference>
<dbReference type="FunFam" id="3.40.47.10:FF:000009">
    <property type="entry name" value="3-oxoacyl-[acyl-carrier-protein] synthase 2"/>
    <property type="match status" value="1"/>
</dbReference>
<keyword evidence="19" id="KW-1185">Reference proteome</keyword>
<comment type="catalytic activity">
    <reaction evidence="12 14">
        <text>(9Z)-hexadecenoyl-[ACP] + malonyl-[ACP] + H(+) = 3-oxo-(11Z)-octadecenoyl-[ACP] + holo-[ACP] + CO2</text>
        <dbReference type="Rhea" id="RHEA:55040"/>
        <dbReference type="Rhea" id="RHEA-COMP:9623"/>
        <dbReference type="Rhea" id="RHEA-COMP:9685"/>
        <dbReference type="Rhea" id="RHEA-COMP:10800"/>
        <dbReference type="Rhea" id="RHEA-COMP:14074"/>
        <dbReference type="ChEBI" id="CHEBI:15378"/>
        <dbReference type="ChEBI" id="CHEBI:16526"/>
        <dbReference type="ChEBI" id="CHEBI:64479"/>
        <dbReference type="ChEBI" id="CHEBI:78449"/>
        <dbReference type="ChEBI" id="CHEBI:83989"/>
        <dbReference type="ChEBI" id="CHEBI:138538"/>
        <dbReference type="EC" id="2.3.1.179"/>
    </reaction>
</comment>
<comment type="caution">
    <text evidence="18">The sequence shown here is derived from an EMBL/GenBank/DDBJ whole genome shotgun (WGS) entry which is preliminary data.</text>
</comment>
<comment type="function">
    <text evidence="11 14">Involved in the type II fatty acid elongation cycle. Catalyzes the elongation of a wide range of acyl-ACP by the addition of two carbons from malonyl-ACP to an acyl acceptor. Can efficiently catalyze the conversion of palmitoleoyl-ACP (cis-hexadec-9-enoyl-ACP) to cis-vaccenoyl-ACP (cis-octadec-11-enoyl-ACP), an essential step in the thermal regulation of fatty acid composition.</text>
</comment>
<dbReference type="InterPro" id="IPR014030">
    <property type="entry name" value="Ketoacyl_synth_N"/>
</dbReference>
<keyword evidence="5 14" id="KW-0444">Lipid biosynthesis</keyword>
<dbReference type="NCBIfam" id="TIGR03150">
    <property type="entry name" value="fabF"/>
    <property type="match status" value="1"/>
</dbReference>
<comment type="catalytic activity">
    <reaction evidence="13 14">
        <text>a fatty acyl-[ACP] + malonyl-[ACP] + H(+) = a 3-oxoacyl-[ACP] + holo-[ACP] + CO2</text>
        <dbReference type="Rhea" id="RHEA:22836"/>
        <dbReference type="Rhea" id="RHEA-COMP:9623"/>
        <dbReference type="Rhea" id="RHEA-COMP:9685"/>
        <dbReference type="Rhea" id="RHEA-COMP:9916"/>
        <dbReference type="Rhea" id="RHEA-COMP:14125"/>
        <dbReference type="ChEBI" id="CHEBI:15378"/>
        <dbReference type="ChEBI" id="CHEBI:16526"/>
        <dbReference type="ChEBI" id="CHEBI:64479"/>
        <dbReference type="ChEBI" id="CHEBI:78449"/>
        <dbReference type="ChEBI" id="CHEBI:78776"/>
        <dbReference type="ChEBI" id="CHEBI:138651"/>
    </reaction>
</comment>
<dbReference type="NCBIfam" id="NF004970">
    <property type="entry name" value="PRK06333.1"/>
    <property type="match status" value="1"/>
</dbReference>
<feature type="domain" description="Ketosynthase family 3 (KS3)" evidence="17">
    <location>
        <begin position="4"/>
        <end position="413"/>
    </location>
</feature>
<feature type="active site" description="For beta-ketoacyl synthase activity" evidence="15">
    <location>
        <position position="166"/>
    </location>
</feature>
<evidence type="ECO:0000256" key="7">
    <source>
        <dbReference type="ARBA" id="ARBA00022832"/>
    </source>
</evidence>
<dbReference type="PANTHER" id="PTHR11712">
    <property type="entry name" value="POLYKETIDE SYNTHASE-RELATED"/>
    <property type="match status" value="1"/>
</dbReference>
<comment type="similarity">
    <text evidence="2 14 16">Belongs to the thiolase-like superfamily. Beta-ketoacyl-ACP synthases family.</text>
</comment>
<dbReference type="Pfam" id="PF02801">
    <property type="entry name" value="Ketoacyl-synt_C"/>
    <property type="match status" value="1"/>
</dbReference>
<evidence type="ECO:0000256" key="15">
    <source>
        <dbReference type="PIRSR" id="PIRSR000447-1"/>
    </source>
</evidence>
<evidence type="ECO:0000256" key="1">
    <source>
        <dbReference type="ARBA" id="ARBA00005194"/>
    </source>
</evidence>
<evidence type="ECO:0000256" key="10">
    <source>
        <dbReference type="ARBA" id="ARBA00023315"/>
    </source>
</evidence>
<organism evidence="18 19">
    <name type="scientific">Orenia marismortui</name>
    <dbReference type="NCBI Taxonomy" id="46469"/>
    <lineage>
        <taxon>Bacteria</taxon>
        <taxon>Bacillati</taxon>
        <taxon>Bacillota</taxon>
        <taxon>Clostridia</taxon>
        <taxon>Halanaerobiales</taxon>
        <taxon>Halobacteroidaceae</taxon>
        <taxon>Orenia</taxon>
    </lineage>
</organism>
<evidence type="ECO:0000256" key="6">
    <source>
        <dbReference type="ARBA" id="ARBA00022679"/>
    </source>
</evidence>
<dbReference type="GO" id="GO:0004315">
    <property type="term" value="F:3-oxoacyl-[acyl-carrier-protein] synthase activity"/>
    <property type="evidence" value="ECO:0007669"/>
    <property type="project" value="UniProtKB-UniRule"/>
</dbReference>
<dbReference type="InterPro" id="IPR020841">
    <property type="entry name" value="PKS_Beta-ketoAc_synthase_dom"/>
</dbReference>
<evidence type="ECO:0000256" key="12">
    <source>
        <dbReference type="ARBA" id="ARBA00047318"/>
    </source>
</evidence>
<dbReference type="NCBIfam" id="NF005589">
    <property type="entry name" value="PRK07314.1"/>
    <property type="match status" value="1"/>
</dbReference>
<dbReference type="GO" id="GO:0006633">
    <property type="term" value="P:fatty acid biosynthetic process"/>
    <property type="evidence" value="ECO:0007669"/>
    <property type="project" value="UniProtKB-UniRule"/>
</dbReference>
<dbReference type="InterPro" id="IPR018201">
    <property type="entry name" value="Ketoacyl_synth_AS"/>
</dbReference>
<gene>
    <name evidence="18" type="ORF">C7959_10815</name>
</gene>
<evidence type="ECO:0000256" key="11">
    <source>
        <dbReference type="ARBA" id="ARBA00024006"/>
    </source>
</evidence>
<evidence type="ECO:0000256" key="13">
    <source>
        <dbReference type="ARBA" id="ARBA00047659"/>
    </source>
</evidence>
<accession>A0A4R8GZK7</accession>
<evidence type="ECO:0000256" key="3">
    <source>
        <dbReference type="ARBA" id="ARBA00012356"/>
    </source>
</evidence>
<evidence type="ECO:0000259" key="17">
    <source>
        <dbReference type="PROSITE" id="PS52004"/>
    </source>
</evidence>
<sequence>MKMSNRVVVTGMGVVSPIGIGLDDYWKSLLEGKSGIDTITHFDASEYKTQIAGEVKDFKAKDFDIDRKEAKRMDRYSQFAVVGAKMAVEDAGLEINEENADRIGTIIGSGIGGIETLEQQHKRLLKRGPNRVTPFLIPMMIANMAAGQVSIFTGAKGPNTSVVTACASGTHAIGDAFEIIKRGDADAMIAGGSEAAITPVSFAGFCSMKAMSTNNDNPQGASRPFDAERDGFVMGEGSGVLILESLESAKARGAKIYAELVGYGSSADAHHITAPAPGGIGAARAIKMAIDKADLAPEEMDYINAHGTSTPANDKLETAAIKNVFGEHAKNIAISSTKSMTGHLLGAAGGVEAIASILAIKNNIVPPTMNYQNEDPECDLDYVPNEAREREVKVALSNSLGFGGHNATVVFKEYNA</sequence>
<keyword evidence="9 14" id="KW-0275">Fatty acid biosynthesis</keyword>
<evidence type="ECO:0000313" key="18">
    <source>
        <dbReference type="EMBL" id="TDX52093.1"/>
    </source>
</evidence>
<dbReference type="InterPro" id="IPR014031">
    <property type="entry name" value="Ketoacyl_synth_C"/>
</dbReference>
<keyword evidence="6 14" id="KW-0808">Transferase</keyword>
<dbReference type="UniPathway" id="UPA00094"/>
<dbReference type="InterPro" id="IPR016039">
    <property type="entry name" value="Thiolase-like"/>
</dbReference>
<dbReference type="GO" id="GO:0005829">
    <property type="term" value="C:cytosol"/>
    <property type="evidence" value="ECO:0007669"/>
    <property type="project" value="TreeGrafter"/>
</dbReference>
<dbReference type="CDD" id="cd00834">
    <property type="entry name" value="KAS_I_II"/>
    <property type="match status" value="1"/>
</dbReference>